<evidence type="ECO:0000313" key="4">
    <source>
        <dbReference type="EMBL" id="KAG7663970.1"/>
    </source>
</evidence>
<dbReference type="InterPro" id="IPR000277">
    <property type="entry name" value="Cys/Met-Metab_PyrdxlP-dep_enz"/>
</dbReference>
<dbReference type="PIRSF" id="PIRSF001434">
    <property type="entry name" value="CGS"/>
    <property type="match status" value="1"/>
</dbReference>
<dbReference type="AlphaFoldDB" id="A0A8J5QXA9"/>
<dbReference type="PANTHER" id="PTHR11808">
    <property type="entry name" value="TRANS-SULFURATION ENZYME FAMILY MEMBER"/>
    <property type="match status" value="1"/>
</dbReference>
<comment type="similarity">
    <text evidence="3">Belongs to the trans-sulfuration enzymes family.</text>
</comment>
<keyword evidence="5" id="KW-1185">Reference proteome</keyword>
<dbReference type="FunFam" id="3.40.640.10:FF:000072">
    <property type="entry name" value="Putative cystathionine beta-lyase"/>
    <property type="match status" value="1"/>
</dbReference>
<dbReference type="OrthoDB" id="3512640at2759"/>
<dbReference type="Pfam" id="PF01053">
    <property type="entry name" value="Cys_Met_Meta_PP"/>
    <property type="match status" value="1"/>
</dbReference>
<gene>
    <name evidence="4" type="ORF">J8A68_002531</name>
</gene>
<organism evidence="4 5">
    <name type="scientific">[Candida] subhashii</name>
    <dbReference type="NCBI Taxonomy" id="561895"/>
    <lineage>
        <taxon>Eukaryota</taxon>
        <taxon>Fungi</taxon>
        <taxon>Dikarya</taxon>
        <taxon>Ascomycota</taxon>
        <taxon>Saccharomycotina</taxon>
        <taxon>Pichiomycetes</taxon>
        <taxon>Debaryomycetaceae</taxon>
        <taxon>Spathaspora</taxon>
    </lineage>
</organism>
<comment type="cofactor">
    <cofactor evidence="1 3">
        <name>pyridoxal 5'-phosphate</name>
        <dbReference type="ChEBI" id="CHEBI:597326"/>
    </cofactor>
</comment>
<proteinExistence type="inferred from homology"/>
<dbReference type="RefSeq" id="XP_049264202.1">
    <property type="nucleotide sequence ID" value="XM_049406292.1"/>
</dbReference>
<evidence type="ECO:0000313" key="5">
    <source>
        <dbReference type="Proteomes" id="UP000694255"/>
    </source>
</evidence>
<sequence length="389" mass="42947">MTRLTTDSIHGADNMRRVTDVIPPINVSTTFAYSSNPDDLVPVAETTGTIAGSKTFIYSREHHPNAAMIEAIFEKITGKYAVVYNSGLGAYNGLITLVNPKTVAIGQAYHGVHGINDIWARNFGLKKIHIDDDYNSLKPGDLVHLESPMNPYGTNINLEEYAKRAHAKGALVSVDATFAPPPLMDPFELGADIVMHSATKFFGGHSDLLAGVLLTPSKEIKMKLLEDRLVLGSIIGNLESSLLLRSLRTYELRILRQSKSAELIVKFLNDNKSKFPNLDKIYHGSLQTDEYIKKQMPNGHSPVFSIEMTSEDKARRLPSKLKIFFHATSLGGAESLIEWRAMSDAHISQKLLRVSIGLEDPRDLLADLVQGLAEQKDDELISQIEALSI</sequence>
<protein>
    <recommendedName>
        <fullName evidence="6">Cystathionine beta-lyase</fullName>
    </recommendedName>
</protein>
<dbReference type="EMBL" id="JAGSYN010000112">
    <property type="protein sequence ID" value="KAG7663970.1"/>
    <property type="molecule type" value="Genomic_DNA"/>
</dbReference>
<dbReference type="Proteomes" id="UP000694255">
    <property type="component" value="Unassembled WGS sequence"/>
</dbReference>
<reference evidence="4 5" key="1">
    <citation type="journal article" date="2021" name="DNA Res.">
        <title>Genome analysis of Candida subhashii reveals its hybrid nature and dual mitochondrial genome conformations.</title>
        <authorList>
            <person name="Mixao V."/>
            <person name="Hegedusova E."/>
            <person name="Saus E."/>
            <person name="Pryszcz L.P."/>
            <person name="Cillingova A."/>
            <person name="Nosek J."/>
            <person name="Gabaldon T."/>
        </authorList>
    </citation>
    <scope>NUCLEOTIDE SEQUENCE [LARGE SCALE GENOMIC DNA]</scope>
    <source>
        <strain evidence="4 5">CBS 10753</strain>
    </source>
</reference>
<accession>A0A8J5QXA9</accession>
<evidence type="ECO:0000256" key="3">
    <source>
        <dbReference type="RuleBase" id="RU362118"/>
    </source>
</evidence>
<dbReference type="PROSITE" id="PS00868">
    <property type="entry name" value="CYS_MET_METAB_PP"/>
    <property type="match status" value="1"/>
</dbReference>
<evidence type="ECO:0000256" key="2">
    <source>
        <dbReference type="ARBA" id="ARBA00022898"/>
    </source>
</evidence>
<name>A0A8J5QXA9_9ASCO</name>
<dbReference type="GO" id="GO:0016846">
    <property type="term" value="F:carbon-sulfur lyase activity"/>
    <property type="evidence" value="ECO:0007669"/>
    <property type="project" value="TreeGrafter"/>
</dbReference>
<dbReference type="GO" id="GO:0019346">
    <property type="term" value="P:transsulfuration"/>
    <property type="evidence" value="ECO:0007669"/>
    <property type="project" value="InterPro"/>
</dbReference>
<evidence type="ECO:0000256" key="1">
    <source>
        <dbReference type="ARBA" id="ARBA00001933"/>
    </source>
</evidence>
<comment type="caution">
    <text evidence="4">The sequence shown here is derived from an EMBL/GenBank/DDBJ whole genome shotgun (WGS) entry which is preliminary data.</text>
</comment>
<dbReference type="InterPro" id="IPR054542">
    <property type="entry name" value="Cys_met_metab_PP"/>
</dbReference>
<dbReference type="GO" id="GO:0005737">
    <property type="term" value="C:cytoplasm"/>
    <property type="evidence" value="ECO:0007669"/>
    <property type="project" value="TreeGrafter"/>
</dbReference>
<dbReference type="PANTHER" id="PTHR11808:SF35">
    <property type="entry name" value="CYSTATHIONINE GAMMA-SYNTHASE (AFU_ORTHOLOGUE AFUA_7G01590)"/>
    <property type="match status" value="1"/>
</dbReference>
<keyword evidence="2 3" id="KW-0663">Pyridoxal phosphate</keyword>
<dbReference type="GO" id="GO:0030170">
    <property type="term" value="F:pyridoxal phosphate binding"/>
    <property type="evidence" value="ECO:0007669"/>
    <property type="project" value="InterPro"/>
</dbReference>
<dbReference type="GeneID" id="73469332"/>
<dbReference type="FunFam" id="3.90.1150.10:FF:000066">
    <property type="entry name" value="Putative cystathionine beta-lyase"/>
    <property type="match status" value="1"/>
</dbReference>
<evidence type="ECO:0008006" key="6">
    <source>
        <dbReference type="Google" id="ProtNLM"/>
    </source>
</evidence>